<proteinExistence type="predicted"/>
<keyword evidence="2" id="KW-1185">Reference proteome</keyword>
<evidence type="ECO:0000313" key="2">
    <source>
        <dbReference type="Proteomes" id="UP000824533"/>
    </source>
</evidence>
<accession>A0ACC1CH34</accession>
<dbReference type="Proteomes" id="UP000824533">
    <property type="component" value="Linkage Group LG26"/>
</dbReference>
<comment type="caution">
    <text evidence="1">The sequence shown here is derived from an EMBL/GenBank/DDBJ whole genome shotgun (WGS) entry which is preliminary data.</text>
</comment>
<evidence type="ECO:0000313" key="1">
    <source>
        <dbReference type="EMBL" id="KAJ0170830.1"/>
    </source>
</evidence>
<protein>
    <submittedName>
        <fullName evidence="1">Uncharacterized protein</fullName>
    </submittedName>
</protein>
<reference evidence="1 2" key="1">
    <citation type="journal article" date="2021" name="Front. Genet.">
        <title>Chromosome-Level Genome Assembly Reveals Significant Gene Expansion in the Toll and IMD Signaling Pathways of Dendrolimus kikuchii.</title>
        <authorList>
            <person name="Zhou J."/>
            <person name="Wu P."/>
            <person name="Xiong Z."/>
            <person name="Liu N."/>
            <person name="Zhao N."/>
            <person name="Ji M."/>
            <person name="Qiu Y."/>
            <person name="Yang B."/>
        </authorList>
    </citation>
    <scope>NUCLEOTIDE SEQUENCE [LARGE SCALE GENOMIC DNA]</scope>
    <source>
        <strain evidence="1">Ann1</strain>
    </source>
</reference>
<dbReference type="EMBL" id="CM034412">
    <property type="protein sequence ID" value="KAJ0170830.1"/>
    <property type="molecule type" value="Genomic_DNA"/>
</dbReference>
<name>A0ACC1CH34_9NEOP</name>
<sequence length="347" mass="38085">MFATHLKWTKTRANPNSQSALVVTTEDVRNAVGSFQSGSAGGLDGLTPQHLKDLIGVGCGEARESLLRNLTALVNFMLSGKVVNEITDILYGANLCALKKKDGGIRPIAVGTVYRRLAAKCCCKKKAEDLKLYFQPNQLGFGSRGGCEAAVHALRTFLQHNGGDLVLKVDVKNAFNSVDRSALLSQIKDQIPDCYHFLWQCYSQNSKLIFQDNVIYSKTGCQQGDPLGPAIFSLAIHPIITRLKSKFNVWYLDDGTLGGEVDDVLEDFTILTKELKTIGLEINLSKCEYYISNTEPREILGTVELAPSKEEAKASAVPRTQKPSRIKRRREPRIQGPPQSVPTCGGN</sequence>
<organism evidence="1 2">
    <name type="scientific">Dendrolimus kikuchii</name>
    <dbReference type="NCBI Taxonomy" id="765133"/>
    <lineage>
        <taxon>Eukaryota</taxon>
        <taxon>Metazoa</taxon>
        <taxon>Ecdysozoa</taxon>
        <taxon>Arthropoda</taxon>
        <taxon>Hexapoda</taxon>
        <taxon>Insecta</taxon>
        <taxon>Pterygota</taxon>
        <taxon>Neoptera</taxon>
        <taxon>Endopterygota</taxon>
        <taxon>Lepidoptera</taxon>
        <taxon>Glossata</taxon>
        <taxon>Ditrysia</taxon>
        <taxon>Bombycoidea</taxon>
        <taxon>Lasiocampidae</taxon>
        <taxon>Dendrolimus</taxon>
    </lineage>
</organism>
<gene>
    <name evidence="1" type="ORF">K1T71_013602</name>
</gene>